<protein>
    <recommendedName>
        <fullName evidence="3">SAM-dependent methyltransferase</fullName>
    </recommendedName>
</protein>
<dbReference type="PANTHER" id="PTHR36112">
    <property type="entry name" value="RIBOSOMAL RNA SMALL SUBUNIT METHYLTRANSFERASE J"/>
    <property type="match status" value="1"/>
</dbReference>
<comment type="caution">
    <text evidence="1">The sequence shown here is derived from an EMBL/GenBank/DDBJ whole genome shotgun (WGS) entry which is preliminary data.</text>
</comment>
<dbReference type="Gene3D" id="3.40.50.150">
    <property type="entry name" value="Vaccinia Virus protein VP39"/>
    <property type="match status" value="1"/>
</dbReference>
<dbReference type="SUPFAM" id="SSF53335">
    <property type="entry name" value="S-adenosyl-L-methionine-dependent methyltransferases"/>
    <property type="match status" value="1"/>
</dbReference>
<dbReference type="InterPro" id="IPR029063">
    <property type="entry name" value="SAM-dependent_MTases_sf"/>
</dbReference>
<organism evidence="1 2">
    <name type="scientific">Saccharibacillus endophyticus</name>
    <dbReference type="NCBI Taxonomy" id="2060666"/>
    <lineage>
        <taxon>Bacteria</taxon>
        <taxon>Bacillati</taxon>
        <taxon>Bacillota</taxon>
        <taxon>Bacilli</taxon>
        <taxon>Bacillales</taxon>
        <taxon>Paenibacillaceae</taxon>
        <taxon>Saccharibacillus</taxon>
    </lineage>
</organism>
<name>A0ABQ1ZLZ1_9BACL</name>
<gene>
    <name evidence="1" type="primary">ypiP</name>
    <name evidence="1" type="ORF">GCM10007362_07480</name>
</gene>
<evidence type="ECO:0000313" key="1">
    <source>
        <dbReference type="EMBL" id="GGH70907.1"/>
    </source>
</evidence>
<sequence>MMIVTTGIQPAEAELQRATGIAEQQGIPIVPRGRTSIPNLFSKYNADAVLIVTQGKARLFREDQPVLEYHPSMGYVRAKRLLRGEPDPMIDAARAEAGDAVLDCTAGLGTDSLVFAVQVGPTGLVRCLEASAELSVLLREGLASYEVEKPSVVEAMRRVEVVNTDHLHYLKSLPDNSFDVVYFDPMFRKPVYDSSAISPLRAFADDRALSEESIREAVRVARKTVVLKEKKGSGEMERLGFTSDGRVHAKITYGVITVD</sequence>
<dbReference type="Pfam" id="PF04445">
    <property type="entry name" value="SAM_MT"/>
    <property type="match status" value="1"/>
</dbReference>
<dbReference type="Proteomes" id="UP000605427">
    <property type="component" value="Unassembled WGS sequence"/>
</dbReference>
<reference evidence="2" key="1">
    <citation type="journal article" date="2019" name="Int. J. Syst. Evol. Microbiol.">
        <title>The Global Catalogue of Microorganisms (GCM) 10K type strain sequencing project: providing services to taxonomists for standard genome sequencing and annotation.</title>
        <authorList>
            <consortium name="The Broad Institute Genomics Platform"/>
            <consortium name="The Broad Institute Genome Sequencing Center for Infectious Disease"/>
            <person name="Wu L."/>
            <person name="Ma J."/>
        </authorList>
    </citation>
    <scope>NUCLEOTIDE SEQUENCE [LARGE SCALE GENOMIC DNA]</scope>
    <source>
        <strain evidence="2">CCM 8702</strain>
    </source>
</reference>
<accession>A0ABQ1ZLZ1</accession>
<dbReference type="InterPro" id="IPR007536">
    <property type="entry name" value="16SrRNA_methylTrfase_J"/>
</dbReference>
<dbReference type="PANTHER" id="PTHR36112:SF1">
    <property type="entry name" value="RIBOSOMAL RNA SMALL SUBUNIT METHYLTRANSFERASE J"/>
    <property type="match status" value="1"/>
</dbReference>
<keyword evidence="2" id="KW-1185">Reference proteome</keyword>
<proteinExistence type="predicted"/>
<dbReference type="EMBL" id="BMDD01000001">
    <property type="protein sequence ID" value="GGH70907.1"/>
    <property type="molecule type" value="Genomic_DNA"/>
</dbReference>
<dbReference type="RefSeq" id="WP_308809902.1">
    <property type="nucleotide sequence ID" value="NZ_BMDD01000001.1"/>
</dbReference>
<dbReference type="CDD" id="cd02440">
    <property type="entry name" value="AdoMet_MTases"/>
    <property type="match status" value="1"/>
</dbReference>
<evidence type="ECO:0008006" key="3">
    <source>
        <dbReference type="Google" id="ProtNLM"/>
    </source>
</evidence>
<evidence type="ECO:0000313" key="2">
    <source>
        <dbReference type="Proteomes" id="UP000605427"/>
    </source>
</evidence>